<dbReference type="AlphaFoldDB" id="A0A2Z2K7A8"/>
<dbReference type="Proteomes" id="UP000249890">
    <property type="component" value="Chromosome"/>
</dbReference>
<organism evidence="1 2">
    <name type="scientific">Paenibacillus donghaensis</name>
    <dbReference type="NCBI Taxonomy" id="414771"/>
    <lineage>
        <taxon>Bacteria</taxon>
        <taxon>Bacillati</taxon>
        <taxon>Bacillota</taxon>
        <taxon>Bacilli</taxon>
        <taxon>Bacillales</taxon>
        <taxon>Paenibacillaceae</taxon>
        <taxon>Paenibacillus</taxon>
    </lineage>
</organism>
<dbReference type="KEGG" id="pdh:B9T62_08765"/>
<reference evidence="1 2" key="1">
    <citation type="submission" date="2017-06" db="EMBL/GenBank/DDBJ databases">
        <title>Complete genome sequence of Paenibacillus donghaensis KCTC 13049T isolated from East Sea sediment, South Korea.</title>
        <authorList>
            <person name="Jung B.K."/>
            <person name="Hong S.-J."/>
            <person name="Shin J.-H."/>
        </authorList>
    </citation>
    <scope>NUCLEOTIDE SEQUENCE [LARGE SCALE GENOMIC DNA]</scope>
    <source>
        <strain evidence="1 2">KCTC 13049</strain>
    </source>
</reference>
<gene>
    <name evidence="1" type="ORF">B9T62_08765</name>
</gene>
<evidence type="ECO:0008006" key="3">
    <source>
        <dbReference type="Google" id="ProtNLM"/>
    </source>
</evidence>
<name>A0A2Z2K7A8_9BACL</name>
<dbReference type="EMBL" id="CP021780">
    <property type="protein sequence ID" value="ASA20864.1"/>
    <property type="molecule type" value="Genomic_DNA"/>
</dbReference>
<proteinExistence type="predicted"/>
<protein>
    <recommendedName>
        <fullName evidence="3">HEAT repeat domain-containing protein</fullName>
    </recommendedName>
</protein>
<dbReference type="RefSeq" id="WP_087914881.1">
    <property type="nucleotide sequence ID" value="NZ_CP021780.1"/>
</dbReference>
<sequence length="271" mass="29738">MSRQKLTEIPMDQWIGDRAQWERLAACLLEQSGLPGPRANLELSGQFAQQYARAELDEPAWELLLAWAALPAAEAGVNERREFLPFCAVQAAGVYYSYAAAERRGVLEALLQSALNDSRWRLREAGAIGLQSLGEADFGLLRKLLEVWAPEATLLEQRGVMAALAHPPLLKRQENAMYALRLAEGIMDGILSGSTAQANPEDYRVLSKGLEYSLSVFTASAPEPGFALLRRFAATGDPRLLRIVKSNLGKTRLSKRYAAEVAELLAGLTTL</sequence>
<evidence type="ECO:0000313" key="2">
    <source>
        <dbReference type="Proteomes" id="UP000249890"/>
    </source>
</evidence>
<accession>A0A2Z2K7A8</accession>
<evidence type="ECO:0000313" key="1">
    <source>
        <dbReference type="EMBL" id="ASA20864.1"/>
    </source>
</evidence>
<keyword evidence="2" id="KW-1185">Reference proteome</keyword>